<dbReference type="EMBL" id="BTFZ01000001">
    <property type="protein sequence ID" value="GMM32837.1"/>
    <property type="molecule type" value="Genomic_DNA"/>
</dbReference>
<evidence type="ECO:0000259" key="4">
    <source>
        <dbReference type="PROSITE" id="PS50102"/>
    </source>
</evidence>
<accession>A0AAV5QDX4</accession>
<dbReference type="Pfam" id="PF00076">
    <property type="entry name" value="RRM_1"/>
    <property type="match status" value="3"/>
</dbReference>
<keyword evidence="1 2" id="KW-0694">RNA-binding</keyword>
<keyword evidence="6" id="KW-1185">Reference proteome</keyword>
<dbReference type="FunFam" id="3.30.70.330:FF:000362">
    <property type="entry name" value="GBP2p Poly(A+) RNA-binding protein"/>
    <property type="match status" value="1"/>
</dbReference>
<dbReference type="GO" id="GO:0003677">
    <property type="term" value="F:DNA binding"/>
    <property type="evidence" value="ECO:0007669"/>
    <property type="project" value="UniProtKB-KW"/>
</dbReference>
<evidence type="ECO:0000313" key="5">
    <source>
        <dbReference type="EMBL" id="GMM32837.1"/>
    </source>
</evidence>
<feature type="region of interest" description="Disordered" evidence="3">
    <location>
        <begin position="170"/>
        <end position="253"/>
    </location>
</feature>
<dbReference type="RefSeq" id="XP_064849837.1">
    <property type="nucleotide sequence ID" value="XM_064993765.1"/>
</dbReference>
<dbReference type="InterPro" id="IPR050502">
    <property type="entry name" value="Euk_RNA-bind_prot"/>
</dbReference>
<feature type="domain" description="RRM" evidence="4">
    <location>
        <begin position="256"/>
        <end position="333"/>
    </location>
</feature>
<reference evidence="5 6" key="1">
    <citation type="journal article" date="2023" name="Elife">
        <title>Identification of key yeast species and microbe-microbe interactions impacting larval growth of Drosophila in the wild.</title>
        <authorList>
            <person name="Mure A."/>
            <person name="Sugiura Y."/>
            <person name="Maeda R."/>
            <person name="Honda K."/>
            <person name="Sakurai N."/>
            <person name="Takahashi Y."/>
            <person name="Watada M."/>
            <person name="Katoh T."/>
            <person name="Gotoh A."/>
            <person name="Gotoh Y."/>
            <person name="Taniguchi I."/>
            <person name="Nakamura K."/>
            <person name="Hayashi T."/>
            <person name="Katayama T."/>
            <person name="Uemura T."/>
            <person name="Hattori Y."/>
        </authorList>
    </citation>
    <scope>NUCLEOTIDE SEQUENCE [LARGE SCALE GENOMIC DNA]</scope>
    <source>
        <strain evidence="5 6">SC-9</strain>
    </source>
</reference>
<dbReference type="PANTHER" id="PTHR48025:SF1">
    <property type="entry name" value="RRM DOMAIN-CONTAINING PROTEIN"/>
    <property type="match status" value="1"/>
</dbReference>
<feature type="region of interest" description="Disordered" evidence="3">
    <location>
        <begin position="1"/>
        <end position="90"/>
    </location>
</feature>
<protein>
    <submittedName>
        <fullName evidence="5">Single-stranded telomeric DNA-binding/mRNA-binding protein</fullName>
    </submittedName>
</protein>
<gene>
    <name evidence="5" type="ORF">DASC09_001620</name>
</gene>
<evidence type="ECO:0000256" key="3">
    <source>
        <dbReference type="SAM" id="MobiDB-lite"/>
    </source>
</evidence>
<keyword evidence="5" id="KW-0238">DNA-binding</keyword>
<dbReference type="InterPro" id="IPR035979">
    <property type="entry name" value="RBD_domain_sf"/>
</dbReference>
<feature type="domain" description="RRM" evidence="4">
    <location>
        <begin position="99"/>
        <end position="175"/>
    </location>
</feature>
<feature type="domain" description="RRM" evidence="4">
    <location>
        <begin position="399"/>
        <end position="475"/>
    </location>
</feature>
<proteinExistence type="predicted"/>
<dbReference type="SMART" id="SM00360">
    <property type="entry name" value="RRM"/>
    <property type="match status" value="3"/>
</dbReference>
<evidence type="ECO:0000256" key="1">
    <source>
        <dbReference type="ARBA" id="ARBA00022884"/>
    </source>
</evidence>
<dbReference type="GeneID" id="90070816"/>
<dbReference type="Proteomes" id="UP001360560">
    <property type="component" value="Unassembled WGS sequence"/>
</dbReference>
<feature type="compositionally biased region" description="Basic and acidic residues" evidence="3">
    <location>
        <begin position="1"/>
        <end position="57"/>
    </location>
</feature>
<evidence type="ECO:0000313" key="6">
    <source>
        <dbReference type="Proteomes" id="UP001360560"/>
    </source>
</evidence>
<dbReference type="PROSITE" id="PS50102">
    <property type="entry name" value="RRM"/>
    <property type="match status" value="3"/>
</dbReference>
<dbReference type="InterPro" id="IPR012677">
    <property type="entry name" value="Nucleotide-bd_a/b_plait_sf"/>
</dbReference>
<sequence length="478" mass="54505">MSDRIDIDDYPRDRERSRSRSPRRDRSPVRGSDRGGYRSRRDYRDSGRDRYDSRGRGDSYSGGGRDRYSGRGRSSDLEDPARFSSNGAYADKSNRNYSSSIFIGNLPFDCSWMDLKDHFSRVGDVSRADIVTSHGKSRGMGTVEFKDKRDVQVAIDKFNHTSFLDREIFVREDNPPPGKSDRGRDRYDDDRYSSRDSYRGRDSYRERDSYRGGDSYRDSYRDRDSYRGGRYEGRDGGRDSYRGRDGRSSRLPPKGYEVFVGNLPFRTNWQDLKDLFRDAGDVLHADVREDERGRSKGFGIVVYATREEADRAIEKFQDHEIDGRKIDVRDGKNNAYFDKDKEADSVAPADTVAVNHGDDIEMDTKAEQPIEEAVNTEEQEDEDTNEFTSGVVGEGEESDTIFVGNLPFSTHNEDLYDLLEGVGAIAKAEIQKSHGRPKGSGVVRFENESDAKIAIEQLNGYTYGGRQLNISYASYPKK</sequence>
<dbReference type="PANTHER" id="PTHR48025">
    <property type="entry name" value="OS02G0815200 PROTEIN"/>
    <property type="match status" value="1"/>
</dbReference>
<dbReference type="InterPro" id="IPR000504">
    <property type="entry name" value="RRM_dom"/>
</dbReference>
<feature type="compositionally biased region" description="Basic and acidic residues" evidence="3">
    <location>
        <begin position="170"/>
        <end position="248"/>
    </location>
</feature>
<dbReference type="SUPFAM" id="SSF54928">
    <property type="entry name" value="RNA-binding domain, RBD"/>
    <property type="match status" value="3"/>
</dbReference>
<organism evidence="5 6">
    <name type="scientific">Saccharomycopsis crataegensis</name>
    <dbReference type="NCBI Taxonomy" id="43959"/>
    <lineage>
        <taxon>Eukaryota</taxon>
        <taxon>Fungi</taxon>
        <taxon>Dikarya</taxon>
        <taxon>Ascomycota</taxon>
        <taxon>Saccharomycotina</taxon>
        <taxon>Saccharomycetes</taxon>
        <taxon>Saccharomycopsidaceae</taxon>
        <taxon>Saccharomycopsis</taxon>
    </lineage>
</organism>
<feature type="compositionally biased region" description="Basic and acidic residues" evidence="3">
    <location>
        <begin position="64"/>
        <end position="81"/>
    </location>
</feature>
<dbReference type="AlphaFoldDB" id="A0AAV5QDX4"/>
<comment type="caution">
    <text evidence="5">The sequence shown here is derived from an EMBL/GenBank/DDBJ whole genome shotgun (WGS) entry which is preliminary data.</text>
</comment>
<dbReference type="Gene3D" id="3.30.70.330">
    <property type="match status" value="3"/>
</dbReference>
<evidence type="ECO:0000256" key="2">
    <source>
        <dbReference type="PROSITE-ProRule" id="PRU00176"/>
    </source>
</evidence>
<dbReference type="GO" id="GO:0003729">
    <property type="term" value="F:mRNA binding"/>
    <property type="evidence" value="ECO:0007669"/>
    <property type="project" value="TreeGrafter"/>
</dbReference>
<name>A0AAV5QDX4_9ASCO</name>